<keyword evidence="3" id="KW-1185">Reference proteome</keyword>
<comment type="caution">
    <text evidence="1">The sequence shown here is derived from an EMBL/GenBank/DDBJ whole genome shotgun (WGS) entry which is preliminary data.</text>
</comment>
<dbReference type="EMBL" id="CATOUU010000531">
    <property type="protein sequence ID" value="CAI9933340.1"/>
    <property type="molecule type" value="Genomic_DNA"/>
</dbReference>
<dbReference type="AlphaFoldDB" id="A0AA86TXM4"/>
<protein>
    <submittedName>
        <fullName evidence="2">Hypothetical_protein</fullName>
    </submittedName>
</protein>
<dbReference type="Proteomes" id="UP001642409">
    <property type="component" value="Unassembled WGS sequence"/>
</dbReference>
<proteinExistence type="predicted"/>
<evidence type="ECO:0000313" key="3">
    <source>
        <dbReference type="Proteomes" id="UP001642409"/>
    </source>
</evidence>
<dbReference type="EMBL" id="CAXDID020000004">
    <property type="protein sequence ID" value="CAL5973749.1"/>
    <property type="molecule type" value="Genomic_DNA"/>
</dbReference>
<name>A0AA86TXM4_9EUKA</name>
<accession>A0AA86TXM4</accession>
<evidence type="ECO:0000313" key="1">
    <source>
        <dbReference type="EMBL" id="CAI9933340.1"/>
    </source>
</evidence>
<reference evidence="1" key="1">
    <citation type="submission" date="2023-06" db="EMBL/GenBank/DDBJ databases">
        <authorList>
            <person name="Kurt Z."/>
        </authorList>
    </citation>
    <scope>NUCLEOTIDE SEQUENCE</scope>
</reference>
<gene>
    <name evidence="1" type="ORF">HINF_LOCUS20985</name>
    <name evidence="2" type="ORF">HINF_LOCUS2531</name>
</gene>
<reference evidence="2 3" key="2">
    <citation type="submission" date="2024-07" db="EMBL/GenBank/DDBJ databases">
        <authorList>
            <person name="Akdeniz Z."/>
        </authorList>
    </citation>
    <scope>NUCLEOTIDE SEQUENCE [LARGE SCALE GENOMIC DNA]</scope>
</reference>
<sequence length="155" mass="17647">MHVILTKILKIPAEMRMYIAHVPSIQFSMVTPSPSDPALPWASPFCLAPTPSRPGGARCGIILLQFQYLLGVVVYSFLIVEHMNLQVLKCSLNFNIAQLNNMTHSTATIQQYIIWEALKLTQSFHDVLIFQRTIQNRMLMCSITPIIIQIFINYI</sequence>
<organism evidence="1">
    <name type="scientific">Hexamita inflata</name>
    <dbReference type="NCBI Taxonomy" id="28002"/>
    <lineage>
        <taxon>Eukaryota</taxon>
        <taxon>Metamonada</taxon>
        <taxon>Diplomonadida</taxon>
        <taxon>Hexamitidae</taxon>
        <taxon>Hexamitinae</taxon>
        <taxon>Hexamita</taxon>
    </lineage>
</organism>
<evidence type="ECO:0000313" key="2">
    <source>
        <dbReference type="EMBL" id="CAL5973749.1"/>
    </source>
</evidence>